<reference evidence="2 3" key="1">
    <citation type="submission" date="2018-07" db="EMBL/GenBank/DDBJ databases">
        <title>Genomic Encyclopedia of Type Strains, Phase III (KMG-III): the genomes of soil and plant-associated and newly described type strains.</title>
        <authorList>
            <person name="Whitman W."/>
        </authorList>
    </citation>
    <scope>NUCLEOTIDE SEQUENCE [LARGE SCALE GENOMIC DNA]</scope>
    <source>
        <strain evidence="2 3">CECT 8575</strain>
    </source>
</reference>
<dbReference type="InterPro" id="IPR016181">
    <property type="entry name" value="Acyl_CoA_acyltransferase"/>
</dbReference>
<sequence length="200" mass="23561">MTRWIRPRTVRSVRRVLSPDYPVETERLLLRPFHRDDLGDFHAYHSRADVVRYLFQEVHGLEQARVALERNIGRAALTEEGQRLILAVATRQDGQLVGEIHLEWLSRKHRQGEIGFIFNPEYQGRGFASEAAWAVLGLGFEDLGLHRIVGHCDARNHPSARLMERLGMRREAHLVHHRIFKGEWDEEFVYAILEREWRER</sequence>
<dbReference type="InterPro" id="IPR000182">
    <property type="entry name" value="GNAT_dom"/>
</dbReference>
<organism evidence="2 3">
    <name type="scientific">Halopolyspora algeriensis</name>
    <dbReference type="NCBI Taxonomy" id="1500506"/>
    <lineage>
        <taxon>Bacteria</taxon>
        <taxon>Bacillati</taxon>
        <taxon>Actinomycetota</taxon>
        <taxon>Actinomycetes</taxon>
        <taxon>Actinomycetes incertae sedis</taxon>
        <taxon>Halopolyspora</taxon>
    </lineage>
</organism>
<keyword evidence="3" id="KW-1185">Reference proteome</keyword>
<keyword evidence="2" id="KW-0808">Transferase</keyword>
<proteinExistence type="predicted"/>
<dbReference type="AlphaFoldDB" id="A0A368W0H1"/>
<evidence type="ECO:0000313" key="2">
    <source>
        <dbReference type="EMBL" id="RCW47169.1"/>
    </source>
</evidence>
<evidence type="ECO:0000259" key="1">
    <source>
        <dbReference type="PROSITE" id="PS51186"/>
    </source>
</evidence>
<dbReference type="PANTHER" id="PTHR43792">
    <property type="entry name" value="GNAT FAMILY, PUTATIVE (AFU_ORTHOLOGUE AFUA_3G00765)-RELATED-RELATED"/>
    <property type="match status" value="1"/>
</dbReference>
<dbReference type="EMBL" id="QPJC01000001">
    <property type="protein sequence ID" value="RCW47169.1"/>
    <property type="molecule type" value="Genomic_DNA"/>
</dbReference>
<evidence type="ECO:0000313" key="3">
    <source>
        <dbReference type="Proteomes" id="UP000253495"/>
    </source>
</evidence>
<dbReference type="Pfam" id="PF13302">
    <property type="entry name" value="Acetyltransf_3"/>
    <property type="match status" value="1"/>
</dbReference>
<gene>
    <name evidence="2" type="ORF">DFQ14_101514</name>
</gene>
<accession>A0A368W0H1</accession>
<dbReference type="CDD" id="cd04301">
    <property type="entry name" value="NAT_SF"/>
    <property type="match status" value="1"/>
</dbReference>
<dbReference type="InterPro" id="IPR051531">
    <property type="entry name" value="N-acetyltransferase"/>
</dbReference>
<comment type="caution">
    <text evidence="2">The sequence shown here is derived from an EMBL/GenBank/DDBJ whole genome shotgun (WGS) entry which is preliminary data.</text>
</comment>
<feature type="domain" description="N-acetyltransferase" evidence="1">
    <location>
        <begin position="28"/>
        <end position="196"/>
    </location>
</feature>
<protein>
    <submittedName>
        <fullName evidence="2">RimJ/RimL family protein N-acetyltransferase</fullName>
    </submittedName>
</protein>
<name>A0A368W0H1_9ACTN</name>
<dbReference type="Gene3D" id="3.40.630.30">
    <property type="match status" value="1"/>
</dbReference>
<dbReference type="Proteomes" id="UP000253495">
    <property type="component" value="Unassembled WGS sequence"/>
</dbReference>
<dbReference type="SUPFAM" id="SSF55729">
    <property type="entry name" value="Acyl-CoA N-acyltransferases (Nat)"/>
    <property type="match status" value="1"/>
</dbReference>
<dbReference type="PROSITE" id="PS51186">
    <property type="entry name" value="GNAT"/>
    <property type="match status" value="1"/>
</dbReference>
<dbReference type="GO" id="GO:0016747">
    <property type="term" value="F:acyltransferase activity, transferring groups other than amino-acyl groups"/>
    <property type="evidence" value="ECO:0007669"/>
    <property type="project" value="InterPro"/>
</dbReference>